<evidence type="ECO:0000313" key="2">
    <source>
        <dbReference type="Ensembl" id="ENSCCRP00010092752.1"/>
    </source>
</evidence>
<accession>A0A8C1NPC9</accession>
<feature type="compositionally biased region" description="Pro residues" evidence="1">
    <location>
        <begin position="289"/>
        <end position="298"/>
    </location>
</feature>
<evidence type="ECO:0000256" key="1">
    <source>
        <dbReference type="SAM" id="MobiDB-lite"/>
    </source>
</evidence>
<feature type="region of interest" description="Disordered" evidence="1">
    <location>
        <begin position="237"/>
        <end position="355"/>
    </location>
</feature>
<dbReference type="AlphaFoldDB" id="A0A8C1NPC9"/>
<feature type="compositionally biased region" description="Polar residues" evidence="1">
    <location>
        <begin position="459"/>
        <end position="472"/>
    </location>
</feature>
<dbReference type="Ensembl" id="ENSCCRT00010102867.1">
    <property type="protein sequence ID" value="ENSCCRP00010092752.1"/>
    <property type="gene ID" value="ENSCCRG00010040564.1"/>
</dbReference>
<feature type="compositionally biased region" description="Basic residues" evidence="1">
    <location>
        <begin position="250"/>
        <end position="260"/>
    </location>
</feature>
<protein>
    <submittedName>
        <fullName evidence="2">Uncharacterized protein</fullName>
    </submittedName>
</protein>
<reference evidence="2" key="1">
    <citation type="submission" date="2025-08" db="UniProtKB">
        <authorList>
            <consortium name="Ensembl"/>
        </authorList>
    </citation>
    <scope>IDENTIFICATION</scope>
</reference>
<feature type="region of interest" description="Disordered" evidence="1">
    <location>
        <begin position="18"/>
        <end position="177"/>
    </location>
</feature>
<dbReference type="Proteomes" id="UP000694427">
    <property type="component" value="Unplaced"/>
</dbReference>
<feature type="compositionally biased region" description="Low complexity" evidence="1">
    <location>
        <begin position="137"/>
        <end position="155"/>
    </location>
</feature>
<keyword evidence="3" id="KW-1185">Reference proteome</keyword>
<feature type="compositionally biased region" description="Polar residues" evidence="1">
    <location>
        <begin position="304"/>
        <end position="318"/>
    </location>
</feature>
<feature type="region of interest" description="Disordered" evidence="1">
    <location>
        <begin position="440"/>
        <end position="484"/>
    </location>
</feature>
<evidence type="ECO:0000313" key="3">
    <source>
        <dbReference type="Proteomes" id="UP000694427"/>
    </source>
</evidence>
<organism evidence="2 3">
    <name type="scientific">Cyprinus carpio</name>
    <name type="common">Common carp</name>
    <dbReference type="NCBI Taxonomy" id="7962"/>
    <lineage>
        <taxon>Eukaryota</taxon>
        <taxon>Metazoa</taxon>
        <taxon>Chordata</taxon>
        <taxon>Craniata</taxon>
        <taxon>Vertebrata</taxon>
        <taxon>Euteleostomi</taxon>
        <taxon>Actinopterygii</taxon>
        <taxon>Neopterygii</taxon>
        <taxon>Teleostei</taxon>
        <taxon>Ostariophysi</taxon>
        <taxon>Cypriniformes</taxon>
        <taxon>Cyprinidae</taxon>
        <taxon>Cyprininae</taxon>
        <taxon>Cyprinus</taxon>
    </lineage>
</organism>
<sequence>MSCSRRPEITILSAEPLLSNTWFPGDSGAFPPAPPPAPPTWAAGSATVQLPPPSYEQVIREKSREQNLQSSSSSSPSSRCSIYTIATQTDKDSPGPQSSAARPVRRPPKPPSPSLAQPRDTLHEQCGVQTDFDDIINDITPIDPSPITTTSTQINLNSPGDTMKEEPRVCPRPQPRSRVALRPNEDILDQPMVREVKVQTLVRLKDDGAENVFAGFDDAPSDISSKYLQDLLEVFGSDATPVQHGEKPLNKPKPRPRTQKSKPQLTLKPSVFEVFDTREPTVEQNPSKPLSPPVPAPRPLLNKLRSQSESRSAPSTKPSLAAGLDSAPPSQQMAAEASSPSERRNSDDQAINTPGCTVSGKKSNCIFRKNCDCYKCSRFALLVALISAYRLNQNLILHNLMFNEHLCLYPGPSVPKHSRPPPPLLRKTRSTSQWMFPELPSSGRLLPLRPPPIKVTKPPGSSSPPAATNQLPGSRVPKRCPPLPPRPKPGHPLYKCYSVTAHCSGCVFTVCSLLTAVCVHLDGLNAEHQFRVWVTILDKCHDFHFH</sequence>
<reference evidence="2" key="2">
    <citation type="submission" date="2025-09" db="UniProtKB">
        <authorList>
            <consortium name="Ensembl"/>
        </authorList>
    </citation>
    <scope>IDENTIFICATION</scope>
</reference>
<feature type="compositionally biased region" description="Low complexity" evidence="1">
    <location>
        <begin position="70"/>
        <end position="81"/>
    </location>
</feature>
<proteinExistence type="predicted"/>
<name>A0A8C1NPC9_CYPCA</name>